<gene>
    <name evidence="2" type="ORF">LY90DRAFT_678056</name>
</gene>
<feature type="coiled-coil region" evidence="1">
    <location>
        <begin position="232"/>
        <end position="270"/>
    </location>
</feature>
<keyword evidence="1" id="KW-0175">Coiled coil</keyword>
<dbReference type="STRING" id="1754190.A0A1Y1ZJ58"/>
<dbReference type="EMBL" id="MCOG01000402">
    <property type="protein sequence ID" value="ORY09865.1"/>
    <property type="molecule type" value="Genomic_DNA"/>
</dbReference>
<evidence type="ECO:0000313" key="2">
    <source>
        <dbReference type="EMBL" id="ORY09865.1"/>
    </source>
</evidence>
<evidence type="ECO:0000256" key="1">
    <source>
        <dbReference type="SAM" id="Coils"/>
    </source>
</evidence>
<accession>A0A1Y1ZJ58</accession>
<proteinExistence type="predicted"/>
<organism evidence="2 3">
    <name type="scientific">Neocallimastix californiae</name>
    <dbReference type="NCBI Taxonomy" id="1754190"/>
    <lineage>
        <taxon>Eukaryota</taxon>
        <taxon>Fungi</taxon>
        <taxon>Fungi incertae sedis</taxon>
        <taxon>Chytridiomycota</taxon>
        <taxon>Chytridiomycota incertae sedis</taxon>
        <taxon>Neocallimastigomycetes</taxon>
        <taxon>Neocallimastigales</taxon>
        <taxon>Neocallimastigaceae</taxon>
        <taxon>Neocallimastix</taxon>
    </lineage>
</organism>
<comment type="caution">
    <text evidence="2">The sequence shown here is derived from an EMBL/GenBank/DDBJ whole genome shotgun (WGS) entry which is preliminary data.</text>
</comment>
<evidence type="ECO:0000313" key="3">
    <source>
        <dbReference type="Proteomes" id="UP000193920"/>
    </source>
</evidence>
<protein>
    <submittedName>
        <fullName evidence="2">Uncharacterized protein</fullName>
    </submittedName>
</protein>
<sequence>MNKKIINNKKAIPLSPNEERTFRENEERKKRILRIQQVHNQGKKISENRTSNYNESVEKELKNLILLIQNGWNKIHERKVDNFFELRKLTKNYIGAAQANAKIQLYDNNLKNDEILRKLYKERIKENERYIEARKKQCQESMEKIKNITDYIKNHYNAVTTSNSREKRLINQYREKQKNRKLIDGDNTFMTFRDERDLRKKNYNNTSYHRDHNVIRCDHQKNNIYNASEIAYQKSKESQLNVENNKKKLKENLKITKDRYNKAITKINDEKQNELFIKNLKTLETIDILRKKENIKNSLKNYEEQKIYNNINLNLDDANKKNYCINYYTNNELKKIPKELEKSNKKEWKNVGMISYGNTGRPYQKNNSKESNDKSIKLNKKHDKSFSSNDYSVCDNNSIVNQDVIRKVLLHQYP</sequence>
<keyword evidence="3" id="KW-1185">Reference proteome</keyword>
<dbReference type="Proteomes" id="UP000193920">
    <property type="component" value="Unassembled WGS sequence"/>
</dbReference>
<dbReference type="OrthoDB" id="2133734at2759"/>
<reference evidence="2 3" key="1">
    <citation type="submission" date="2016-08" db="EMBL/GenBank/DDBJ databases">
        <title>A Parts List for Fungal Cellulosomes Revealed by Comparative Genomics.</title>
        <authorList>
            <consortium name="DOE Joint Genome Institute"/>
            <person name="Haitjema C.H."/>
            <person name="Gilmore S.P."/>
            <person name="Henske J.K."/>
            <person name="Solomon K.V."/>
            <person name="De Groot R."/>
            <person name="Kuo A."/>
            <person name="Mondo S.J."/>
            <person name="Salamov A.A."/>
            <person name="Labutti K."/>
            <person name="Zhao Z."/>
            <person name="Chiniquy J."/>
            <person name="Barry K."/>
            <person name="Brewer H.M."/>
            <person name="Purvine S.O."/>
            <person name="Wright A.T."/>
            <person name="Boxma B."/>
            <person name="Van Alen T."/>
            <person name="Hackstein J.H."/>
            <person name="Baker S.E."/>
            <person name="Grigoriev I.V."/>
            <person name="O'Malley M.A."/>
        </authorList>
    </citation>
    <scope>NUCLEOTIDE SEQUENCE [LARGE SCALE GENOMIC DNA]</scope>
    <source>
        <strain evidence="2 3">G1</strain>
    </source>
</reference>
<name>A0A1Y1ZJ58_9FUNG</name>
<dbReference type="AlphaFoldDB" id="A0A1Y1ZJ58"/>